<proteinExistence type="predicted"/>
<dbReference type="Proteomes" id="UP001205906">
    <property type="component" value="Unassembled WGS sequence"/>
</dbReference>
<sequence>MTDLLLLDSSTTSAISGAEVAAAWLCCRIDLTRVEDRPPAERSRIAAHLARGIQKERLKGLGGARGYSLDRHIALKRSLDRLACSEPTAKNNSGARRRRRSHKM</sequence>
<reference evidence="2 3" key="1">
    <citation type="submission" date="2022-06" db="EMBL/GenBank/DDBJ databases">
        <title>Mesorhizobium sp. strain RP14 Genome sequencing and assembly.</title>
        <authorList>
            <person name="Kim I."/>
        </authorList>
    </citation>
    <scope>NUCLEOTIDE SEQUENCE [LARGE SCALE GENOMIC DNA]</scope>
    <source>
        <strain evidence="3">RP14(2022)</strain>
    </source>
</reference>
<evidence type="ECO:0000256" key="1">
    <source>
        <dbReference type="SAM" id="MobiDB-lite"/>
    </source>
</evidence>
<organism evidence="2 3">
    <name type="scientific">Mesorhizobium liriopis</name>
    <dbReference type="NCBI Taxonomy" id="2953882"/>
    <lineage>
        <taxon>Bacteria</taxon>
        <taxon>Pseudomonadati</taxon>
        <taxon>Pseudomonadota</taxon>
        <taxon>Alphaproteobacteria</taxon>
        <taxon>Hyphomicrobiales</taxon>
        <taxon>Phyllobacteriaceae</taxon>
        <taxon>Mesorhizobium</taxon>
    </lineage>
</organism>
<evidence type="ECO:0000313" key="3">
    <source>
        <dbReference type="Proteomes" id="UP001205906"/>
    </source>
</evidence>
<dbReference type="RefSeq" id="WP_252815514.1">
    <property type="nucleotide sequence ID" value="NZ_JAMXQS010000001.1"/>
</dbReference>
<keyword evidence="3" id="KW-1185">Reference proteome</keyword>
<dbReference type="EMBL" id="JAMXQS010000001">
    <property type="protein sequence ID" value="MCO6048616.1"/>
    <property type="molecule type" value="Genomic_DNA"/>
</dbReference>
<evidence type="ECO:0000313" key="2">
    <source>
        <dbReference type="EMBL" id="MCO6048616.1"/>
    </source>
</evidence>
<feature type="compositionally biased region" description="Basic residues" evidence="1">
    <location>
        <begin position="95"/>
        <end position="104"/>
    </location>
</feature>
<accession>A0ABT1C389</accession>
<comment type="caution">
    <text evidence="2">The sequence shown here is derived from an EMBL/GenBank/DDBJ whole genome shotgun (WGS) entry which is preliminary data.</text>
</comment>
<gene>
    <name evidence="2" type="ORF">NGM99_02275</name>
</gene>
<name>A0ABT1C389_9HYPH</name>
<feature type="region of interest" description="Disordered" evidence="1">
    <location>
        <begin position="85"/>
        <end position="104"/>
    </location>
</feature>
<protein>
    <submittedName>
        <fullName evidence="2">Uncharacterized protein</fullName>
    </submittedName>
</protein>